<evidence type="ECO:0000313" key="2">
    <source>
        <dbReference type="Proteomes" id="UP000276133"/>
    </source>
</evidence>
<name>A0A3M7T587_BRAPC</name>
<evidence type="ECO:0000313" key="1">
    <source>
        <dbReference type="EMBL" id="RNA43097.1"/>
    </source>
</evidence>
<sequence length="82" mass="10055">MYFSIIIKYYYAIISNSFVAFERYQKSTTTLFRQILSTKNNSLSKRSIFELIFLRELKLLLLDSLEIWRFLYEEHNSYCFEI</sequence>
<protein>
    <submittedName>
        <fullName evidence="1">Uncharacterized protein</fullName>
    </submittedName>
</protein>
<keyword evidence="2" id="KW-1185">Reference proteome</keyword>
<reference evidence="1 2" key="1">
    <citation type="journal article" date="2018" name="Sci. Rep.">
        <title>Genomic signatures of local adaptation to the degree of environmental predictability in rotifers.</title>
        <authorList>
            <person name="Franch-Gras L."/>
            <person name="Hahn C."/>
            <person name="Garcia-Roger E.M."/>
            <person name="Carmona M.J."/>
            <person name="Serra M."/>
            <person name="Gomez A."/>
        </authorList>
    </citation>
    <scope>NUCLEOTIDE SEQUENCE [LARGE SCALE GENOMIC DNA]</scope>
    <source>
        <strain evidence="1">HYR1</strain>
    </source>
</reference>
<proteinExistence type="predicted"/>
<organism evidence="1 2">
    <name type="scientific">Brachionus plicatilis</name>
    <name type="common">Marine rotifer</name>
    <name type="synonym">Brachionus muelleri</name>
    <dbReference type="NCBI Taxonomy" id="10195"/>
    <lineage>
        <taxon>Eukaryota</taxon>
        <taxon>Metazoa</taxon>
        <taxon>Spiralia</taxon>
        <taxon>Gnathifera</taxon>
        <taxon>Rotifera</taxon>
        <taxon>Eurotatoria</taxon>
        <taxon>Monogononta</taxon>
        <taxon>Pseudotrocha</taxon>
        <taxon>Ploima</taxon>
        <taxon>Brachionidae</taxon>
        <taxon>Brachionus</taxon>
    </lineage>
</organism>
<accession>A0A3M7T587</accession>
<comment type="caution">
    <text evidence="1">The sequence shown here is derived from an EMBL/GenBank/DDBJ whole genome shotgun (WGS) entry which is preliminary data.</text>
</comment>
<dbReference type="Proteomes" id="UP000276133">
    <property type="component" value="Unassembled WGS sequence"/>
</dbReference>
<gene>
    <name evidence="1" type="ORF">BpHYR1_032918</name>
</gene>
<dbReference type="EMBL" id="REGN01000278">
    <property type="protein sequence ID" value="RNA43097.1"/>
    <property type="molecule type" value="Genomic_DNA"/>
</dbReference>
<dbReference type="AlphaFoldDB" id="A0A3M7T587"/>